<protein>
    <recommendedName>
        <fullName evidence="4">Malate dehydrogenase</fullName>
    </recommendedName>
</protein>
<proteinExistence type="predicted"/>
<dbReference type="EMBL" id="JAPDFR010000004">
    <property type="protein sequence ID" value="KAK0387347.1"/>
    <property type="molecule type" value="Genomic_DNA"/>
</dbReference>
<gene>
    <name evidence="2" type="ORF">NLU13_5660</name>
</gene>
<dbReference type="AlphaFoldDB" id="A0AA39L7V1"/>
<evidence type="ECO:0000313" key="2">
    <source>
        <dbReference type="EMBL" id="KAK0387347.1"/>
    </source>
</evidence>
<keyword evidence="1" id="KW-0732">Signal</keyword>
<comment type="caution">
    <text evidence="2">The sequence shown here is derived from an EMBL/GenBank/DDBJ whole genome shotgun (WGS) entry which is preliminary data.</text>
</comment>
<keyword evidence="3" id="KW-1185">Reference proteome</keyword>
<feature type="signal peptide" evidence="1">
    <location>
        <begin position="1"/>
        <end position="17"/>
    </location>
</feature>
<dbReference type="InterPro" id="IPR021851">
    <property type="entry name" value="DUF3455"/>
</dbReference>
<evidence type="ECO:0000313" key="3">
    <source>
        <dbReference type="Proteomes" id="UP001175261"/>
    </source>
</evidence>
<feature type="chain" id="PRO_5041378895" description="Malate dehydrogenase" evidence="1">
    <location>
        <begin position="18"/>
        <end position="262"/>
    </location>
</feature>
<dbReference type="PANTHER" id="PTHR35567:SF3">
    <property type="entry name" value="MALATE DEHYDROGENASE"/>
    <property type="match status" value="1"/>
</dbReference>
<dbReference type="Proteomes" id="UP001175261">
    <property type="component" value="Unassembled WGS sequence"/>
</dbReference>
<organism evidence="2 3">
    <name type="scientific">Sarocladium strictum</name>
    <name type="common">Black bundle disease fungus</name>
    <name type="synonym">Acremonium strictum</name>
    <dbReference type="NCBI Taxonomy" id="5046"/>
    <lineage>
        <taxon>Eukaryota</taxon>
        <taxon>Fungi</taxon>
        <taxon>Dikarya</taxon>
        <taxon>Ascomycota</taxon>
        <taxon>Pezizomycotina</taxon>
        <taxon>Sordariomycetes</taxon>
        <taxon>Hypocreomycetidae</taxon>
        <taxon>Hypocreales</taxon>
        <taxon>Sarocladiaceae</taxon>
        <taxon>Sarocladium</taxon>
    </lineage>
</organism>
<evidence type="ECO:0008006" key="4">
    <source>
        <dbReference type="Google" id="ProtNLM"/>
    </source>
</evidence>
<evidence type="ECO:0000256" key="1">
    <source>
        <dbReference type="SAM" id="SignalP"/>
    </source>
</evidence>
<reference evidence="2" key="1">
    <citation type="submission" date="2022-10" db="EMBL/GenBank/DDBJ databases">
        <title>Determination and structural analysis of whole genome sequence of Sarocladium strictum F4-1.</title>
        <authorList>
            <person name="Hu L."/>
            <person name="Jiang Y."/>
        </authorList>
    </citation>
    <scope>NUCLEOTIDE SEQUENCE</scope>
    <source>
        <strain evidence="2">F4-1</strain>
    </source>
</reference>
<accession>A0AA39L7V1</accession>
<dbReference type="Pfam" id="PF11937">
    <property type="entry name" value="DUF3455"/>
    <property type="match status" value="1"/>
</dbReference>
<name>A0AA39L7V1_SARSR</name>
<dbReference type="PANTHER" id="PTHR35567">
    <property type="entry name" value="MALATE DEHYDROGENASE (AFU_ORTHOLOGUE AFUA_2G13800)"/>
    <property type="match status" value="1"/>
</dbReference>
<sequence length="262" mass="26861">MIANTLLVLATAALAAATPINKPGGARCKGANPVLPVNGDFPELPAPPAGARLKRIALGYGIQNYTCAGADAAPVATGALAGLFDITPLYPNPEDPRSLDQATFDRLTAMVVESASTNIPLQLVSTLPDRVPNAAPGADASKPFLPAKDLPVPGLAGVKLKHTGEHFFTDAGVPMFKLDDGLSIQCAKLDGFNAPKSAAAGPHGEAAVAWLRLGVKEGTEGKGTNGLKFVYRVETGGGSSHGCKDGGASDSSFYTAAYWFYG</sequence>